<dbReference type="PANTHER" id="PTHR42878:SF15">
    <property type="entry name" value="BACTERIOPHYTOCHROME"/>
    <property type="match status" value="1"/>
</dbReference>
<dbReference type="InterPro" id="IPR036097">
    <property type="entry name" value="HisK_dim/P_sf"/>
</dbReference>
<dbReference type="KEGG" id="gme:Gmet_2186"/>
<feature type="coiled-coil region" evidence="7">
    <location>
        <begin position="130"/>
        <end position="164"/>
    </location>
</feature>
<accession>Q39TL0</accession>
<dbReference type="SMART" id="SM00387">
    <property type="entry name" value="HATPase_c"/>
    <property type="match status" value="1"/>
</dbReference>
<dbReference type="STRING" id="269799.Gmet_2186"/>
<dbReference type="GO" id="GO:0000156">
    <property type="term" value="F:phosphorelay response regulator activity"/>
    <property type="evidence" value="ECO:0007669"/>
    <property type="project" value="TreeGrafter"/>
</dbReference>
<dbReference type="InterPro" id="IPR003594">
    <property type="entry name" value="HATPase_dom"/>
</dbReference>
<dbReference type="Gene3D" id="1.10.287.130">
    <property type="match status" value="1"/>
</dbReference>
<sequence length="381" mass="42807">MTASDAEERGIALLYVEDEPGTREMFSLIISRRYPELRIIVAEDGQSGFVAFRQNLPQIVITDINMPVTDGLKMAAEIKALSPQTEIIALTAYANTQQLLQAIEIGISHYILKPIDIQQIFAVLDKVLSIIRAQQEISRQNELIRSLNADLARKAADLEMANSELEAFNYTVAHDLRSPMVSISGFSQVLLEMHAAVLNDEGKKYLGIIHREVLRMSNLIGVLLKFSLYSRKRVEKSWSDLSGMANEIKTNLLLQQPDCRAVFSIAEGVKGFCDPELLRIVLENLFENALKYSMKKEDAHIEFGMVNQEDDLIYFVRDNGIGFDQQDADKLFLPFQRLECDREIAGFGIGLATASRIIQRHGGKIWAEGEKGIGATFYFSL</sequence>
<dbReference type="HOGENOM" id="CLU_000445_114_72_7"/>
<dbReference type="EMBL" id="CP000148">
    <property type="protein sequence ID" value="ABB32414.1"/>
    <property type="molecule type" value="Genomic_DNA"/>
</dbReference>
<evidence type="ECO:0000256" key="3">
    <source>
        <dbReference type="ARBA" id="ARBA00022553"/>
    </source>
</evidence>
<dbReference type="Gene3D" id="3.30.565.10">
    <property type="entry name" value="Histidine kinase-like ATPase, C-terminal domain"/>
    <property type="match status" value="1"/>
</dbReference>
<dbReference type="EC" id="2.7.13.3" evidence="2"/>
<dbReference type="CDD" id="cd17536">
    <property type="entry name" value="REC_YesN-like"/>
    <property type="match status" value="1"/>
</dbReference>
<dbReference type="CDD" id="cd00082">
    <property type="entry name" value="HisKA"/>
    <property type="match status" value="1"/>
</dbReference>
<evidence type="ECO:0000256" key="4">
    <source>
        <dbReference type="ARBA" id="ARBA00022679"/>
    </source>
</evidence>
<dbReference type="SMART" id="SM00448">
    <property type="entry name" value="REC"/>
    <property type="match status" value="1"/>
</dbReference>
<keyword evidence="3 6" id="KW-0597">Phosphoprotein</keyword>
<reference evidence="10 11" key="1">
    <citation type="submission" date="2005-10" db="EMBL/GenBank/DDBJ databases">
        <title>Complete sequence of Geobacter metallireducens GS-15.</title>
        <authorList>
            <consortium name="US DOE Joint Genome Institute"/>
            <person name="Copeland A."/>
            <person name="Lucas S."/>
            <person name="Lapidus A."/>
            <person name="Barry K."/>
            <person name="Detter J.C."/>
            <person name="Glavina T."/>
            <person name="Hammon N."/>
            <person name="Israni S."/>
            <person name="Pitluck S."/>
            <person name="Di Bartolo G."/>
            <person name="Chain P."/>
            <person name="Schmutz J."/>
            <person name="Larimer F."/>
            <person name="Land M."/>
            <person name="Kyrpides N."/>
            <person name="Ivanova N."/>
            <person name="Richardson P."/>
        </authorList>
    </citation>
    <scope>NUCLEOTIDE SEQUENCE [LARGE SCALE GENOMIC DNA]</scope>
    <source>
        <strain evidence="11">ATCC 53774 / DSM 7210 / GS-15</strain>
    </source>
</reference>
<keyword evidence="4" id="KW-0808">Transferase</keyword>
<feature type="domain" description="Response regulatory" evidence="9">
    <location>
        <begin position="12"/>
        <end position="128"/>
    </location>
</feature>
<dbReference type="InterPro" id="IPR004358">
    <property type="entry name" value="Sig_transdc_His_kin-like_C"/>
</dbReference>
<dbReference type="RefSeq" id="WP_011365943.1">
    <property type="nucleotide sequence ID" value="NC_007517.1"/>
</dbReference>
<dbReference type="GO" id="GO:0000155">
    <property type="term" value="F:phosphorelay sensor kinase activity"/>
    <property type="evidence" value="ECO:0007669"/>
    <property type="project" value="InterPro"/>
</dbReference>
<dbReference type="InterPro" id="IPR050351">
    <property type="entry name" value="BphY/WalK/GraS-like"/>
</dbReference>
<dbReference type="eggNOG" id="COG4753">
    <property type="taxonomic scope" value="Bacteria"/>
</dbReference>
<proteinExistence type="predicted"/>
<dbReference type="Pfam" id="PF02518">
    <property type="entry name" value="HATPase_c"/>
    <property type="match status" value="1"/>
</dbReference>
<dbReference type="PANTHER" id="PTHR42878">
    <property type="entry name" value="TWO-COMPONENT HISTIDINE KINASE"/>
    <property type="match status" value="1"/>
</dbReference>
<comment type="catalytic activity">
    <reaction evidence="1">
        <text>ATP + protein L-histidine = ADP + protein N-phospho-L-histidine.</text>
        <dbReference type="EC" id="2.7.13.3"/>
    </reaction>
</comment>
<dbReference type="Pfam" id="PF00072">
    <property type="entry name" value="Response_reg"/>
    <property type="match status" value="1"/>
</dbReference>
<dbReference type="Gene3D" id="3.40.50.2300">
    <property type="match status" value="1"/>
</dbReference>
<keyword evidence="7" id="KW-0175">Coiled coil</keyword>
<dbReference type="PRINTS" id="PR00344">
    <property type="entry name" value="BCTRLSENSOR"/>
</dbReference>
<evidence type="ECO:0000259" key="9">
    <source>
        <dbReference type="PROSITE" id="PS50110"/>
    </source>
</evidence>
<evidence type="ECO:0000256" key="7">
    <source>
        <dbReference type="SAM" id="Coils"/>
    </source>
</evidence>
<dbReference type="SMART" id="SM00388">
    <property type="entry name" value="HisKA"/>
    <property type="match status" value="1"/>
</dbReference>
<dbReference type="InterPro" id="IPR011006">
    <property type="entry name" value="CheY-like_superfamily"/>
</dbReference>
<keyword evidence="5 10" id="KW-0418">Kinase</keyword>
<dbReference type="SUPFAM" id="SSF55874">
    <property type="entry name" value="ATPase domain of HSP90 chaperone/DNA topoisomerase II/histidine kinase"/>
    <property type="match status" value="1"/>
</dbReference>
<dbReference type="InterPro" id="IPR003661">
    <property type="entry name" value="HisK_dim/P_dom"/>
</dbReference>
<evidence type="ECO:0000256" key="6">
    <source>
        <dbReference type="PROSITE-ProRule" id="PRU00169"/>
    </source>
</evidence>
<name>Q39TL0_GEOMG</name>
<evidence type="ECO:0000256" key="1">
    <source>
        <dbReference type="ARBA" id="ARBA00000085"/>
    </source>
</evidence>
<dbReference type="Proteomes" id="UP000007073">
    <property type="component" value="Chromosome"/>
</dbReference>
<evidence type="ECO:0000259" key="8">
    <source>
        <dbReference type="PROSITE" id="PS50109"/>
    </source>
</evidence>
<evidence type="ECO:0000313" key="11">
    <source>
        <dbReference type="Proteomes" id="UP000007073"/>
    </source>
</evidence>
<evidence type="ECO:0000256" key="2">
    <source>
        <dbReference type="ARBA" id="ARBA00012438"/>
    </source>
</evidence>
<evidence type="ECO:0000313" key="10">
    <source>
        <dbReference type="EMBL" id="ABB32414.1"/>
    </source>
</evidence>
<dbReference type="SUPFAM" id="SSF47384">
    <property type="entry name" value="Homodimeric domain of signal transducing histidine kinase"/>
    <property type="match status" value="1"/>
</dbReference>
<dbReference type="GO" id="GO:0007234">
    <property type="term" value="P:osmosensory signaling via phosphorelay pathway"/>
    <property type="evidence" value="ECO:0007669"/>
    <property type="project" value="TreeGrafter"/>
</dbReference>
<dbReference type="SUPFAM" id="SSF52172">
    <property type="entry name" value="CheY-like"/>
    <property type="match status" value="1"/>
</dbReference>
<protein>
    <recommendedName>
        <fullName evidence="2">histidine kinase</fullName>
        <ecNumber evidence="2">2.7.13.3</ecNumber>
    </recommendedName>
</protein>
<evidence type="ECO:0000256" key="5">
    <source>
        <dbReference type="ARBA" id="ARBA00022777"/>
    </source>
</evidence>
<dbReference type="InterPro" id="IPR036890">
    <property type="entry name" value="HATPase_C_sf"/>
</dbReference>
<dbReference type="GO" id="GO:0030295">
    <property type="term" value="F:protein kinase activator activity"/>
    <property type="evidence" value="ECO:0007669"/>
    <property type="project" value="TreeGrafter"/>
</dbReference>
<dbReference type="PROSITE" id="PS50110">
    <property type="entry name" value="RESPONSE_REGULATORY"/>
    <property type="match status" value="1"/>
</dbReference>
<reference evidence="10 11" key="2">
    <citation type="journal article" date="2009" name="BMC Microbiol.">
        <title>The genome sequence of Geobacter metallireducens: features of metabolism, physiology and regulation common and dissimilar to Geobacter sulfurreducens.</title>
        <authorList>
            <person name="Aklujkar M."/>
            <person name="Krushkal J."/>
            <person name="DiBartolo G."/>
            <person name="Lapidus A."/>
            <person name="Land M.L."/>
            <person name="Lovley D.R."/>
        </authorList>
    </citation>
    <scope>NUCLEOTIDE SEQUENCE [LARGE SCALE GENOMIC DNA]</scope>
    <source>
        <strain evidence="11">ATCC 53774 / DSM 7210 / GS-15</strain>
    </source>
</reference>
<gene>
    <name evidence="10" type="ordered locus">Gmet_2186</name>
</gene>
<dbReference type="AlphaFoldDB" id="Q39TL0"/>
<dbReference type="InterPro" id="IPR001789">
    <property type="entry name" value="Sig_transdc_resp-reg_receiver"/>
</dbReference>
<dbReference type="InterPro" id="IPR005467">
    <property type="entry name" value="His_kinase_dom"/>
</dbReference>
<keyword evidence="11" id="KW-1185">Reference proteome</keyword>
<dbReference type="Pfam" id="PF00512">
    <property type="entry name" value="HisKA"/>
    <property type="match status" value="1"/>
</dbReference>
<organism evidence="10 11">
    <name type="scientific">Geobacter metallireducens (strain ATCC 53774 / DSM 7210 / GS-15)</name>
    <dbReference type="NCBI Taxonomy" id="269799"/>
    <lineage>
        <taxon>Bacteria</taxon>
        <taxon>Pseudomonadati</taxon>
        <taxon>Thermodesulfobacteriota</taxon>
        <taxon>Desulfuromonadia</taxon>
        <taxon>Geobacterales</taxon>
        <taxon>Geobacteraceae</taxon>
        <taxon>Geobacter</taxon>
    </lineage>
</organism>
<dbReference type="eggNOG" id="COG4251">
    <property type="taxonomic scope" value="Bacteria"/>
</dbReference>
<feature type="modified residue" description="4-aspartylphosphate" evidence="6">
    <location>
        <position position="63"/>
    </location>
</feature>
<dbReference type="FunFam" id="3.30.565.10:FF:000006">
    <property type="entry name" value="Sensor histidine kinase WalK"/>
    <property type="match status" value="1"/>
</dbReference>
<feature type="domain" description="Histidine kinase" evidence="8">
    <location>
        <begin position="171"/>
        <end position="381"/>
    </location>
</feature>
<dbReference type="PROSITE" id="PS50109">
    <property type="entry name" value="HIS_KIN"/>
    <property type="match status" value="1"/>
</dbReference>